<dbReference type="HOGENOM" id="CLU_013217_0_0_1"/>
<evidence type="ECO:0000313" key="3">
    <source>
        <dbReference type="Proteomes" id="UP000053342"/>
    </source>
</evidence>
<sequence length="899" mass="100611">MSDPSVTERRIRPIQDAIATSSWKQALQACDKWTKKGEKSDRFLALRAFVLVSHPEPVHHVRGRAEVENLCKRNPPITNPEAIYQLQDALKALGMEAEGEGMKLWERAAVAKPNDKDLLMRWINQAIYSSDWHSAQKAAMGLRKSFPKDRNYEFWNIAMCYLISVQSGVPEKDRMLFGTLAYRMITKAVEAIPPGQDRVIAPGKELATPEEVSLLVQILNSTGRPQESVKLLQSASLNTKSAIGKQDSQLIALLLAQSLEQSQQWEEAFSYCHGLLSSSQYSRNDDQVWGLYLTALSNLPSESFRPKAKEMLDFACTERAFSRSAHMAMMKFLSGEQGDDHLEDLLRTCLKYGCNFSDKAFCFDDMKIALRRLDKNRLDTFSESLLSPTDILKDLFNLKVDYSFLSADAGEQQLIDSARRTLLLFKRAQETSQPCQEAAFLAALAILRLSMKKNSNELGLFALALLETGRTKSGDYYLFTILVVHLQVHFGLMSLAMKTFLRLSVKNMQWESVGHLFLTRISTLHPAPSGAGEEAFDPSHAVGIGLTILENADNALVRGIREGLSHGSYSNIHNSVTVRSQIEHSMNRQLFMIEERKLARQLGIPQDTMLPPCPSHLVDKRDFSYLPSYRDDDPELLQRFRCGPLPKERWITAMAAFENVATYLEAQLTSQSTLLAKVSETLNGALTQLDSVSNDLENSDLTKQEISNLTCYKLLAQAVIFIRDGSAKLDQWNDVLSQLDRWLSKTLEQRKTHPSGFSVSDVRLPSWEDLHNSLSQLETLKAIAMLLGVLSKTSSKGAKGKVAASPSKESLGDVRERVSELEKQIHDDARDLKEQVTAAGVLGKLVDVGLGREGVPSELGSIMQELCEESWMENYCGNMKESWEDAVNGVLAVKVKVYS</sequence>
<name>A0A0D2E4C1_9EURO</name>
<organism evidence="2 3">
    <name type="scientific">Exophiala oligosperma</name>
    <dbReference type="NCBI Taxonomy" id="215243"/>
    <lineage>
        <taxon>Eukaryota</taxon>
        <taxon>Fungi</taxon>
        <taxon>Dikarya</taxon>
        <taxon>Ascomycota</taxon>
        <taxon>Pezizomycotina</taxon>
        <taxon>Eurotiomycetes</taxon>
        <taxon>Chaetothyriomycetidae</taxon>
        <taxon>Chaetothyriales</taxon>
        <taxon>Herpotrichiellaceae</taxon>
        <taxon>Exophiala</taxon>
    </lineage>
</organism>
<dbReference type="PANTHER" id="PTHR22767:SF3">
    <property type="entry name" value="N-ALPHA-ACETYLTRANSFERASE 25, NATB AUXILIARY SUBUNIT"/>
    <property type="match status" value="1"/>
</dbReference>
<keyword evidence="3" id="KW-1185">Reference proteome</keyword>
<accession>A0A0D2E4C1</accession>
<proteinExistence type="inferred from homology"/>
<dbReference type="Pfam" id="PF09797">
    <property type="entry name" value="NatB_MDM20"/>
    <property type="match status" value="1"/>
</dbReference>
<dbReference type="GeneID" id="27358247"/>
<dbReference type="PANTHER" id="PTHR22767">
    <property type="entry name" value="N-TERMINAL ACETYLTRANSFERASE-RELATED"/>
    <property type="match status" value="1"/>
</dbReference>
<dbReference type="EMBL" id="KN847336">
    <property type="protein sequence ID" value="KIW42644.1"/>
    <property type="molecule type" value="Genomic_DNA"/>
</dbReference>
<dbReference type="RefSeq" id="XP_016262860.1">
    <property type="nucleotide sequence ID" value="XM_016407256.1"/>
</dbReference>
<dbReference type="InterPro" id="IPR019183">
    <property type="entry name" value="NAA25_NatB_aux_su"/>
</dbReference>
<evidence type="ECO:0000256" key="1">
    <source>
        <dbReference type="ARBA" id="ARBA00006298"/>
    </source>
</evidence>
<evidence type="ECO:0000313" key="2">
    <source>
        <dbReference type="EMBL" id="KIW42644.1"/>
    </source>
</evidence>
<gene>
    <name evidence="2" type="ORF">PV06_06173</name>
</gene>
<dbReference type="STRING" id="215243.A0A0D2E4C1"/>
<dbReference type="Gene3D" id="1.25.40.1040">
    <property type="match status" value="1"/>
</dbReference>
<protein>
    <submittedName>
        <fullName evidence="2">Uncharacterized protein</fullName>
    </submittedName>
</protein>
<dbReference type="AlphaFoldDB" id="A0A0D2E4C1"/>
<dbReference type="Proteomes" id="UP000053342">
    <property type="component" value="Unassembled WGS sequence"/>
</dbReference>
<dbReference type="OrthoDB" id="1874341at2759"/>
<comment type="similarity">
    <text evidence="1">Belongs to the MDM20/NAA25 family.</text>
</comment>
<reference evidence="2 3" key="1">
    <citation type="submission" date="2015-01" db="EMBL/GenBank/DDBJ databases">
        <title>The Genome Sequence of Exophiala oligosperma CBS72588.</title>
        <authorList>
            <consortium name="The Broad Institute Genomics Platform"/>
            <person name="Cuomo C."/>
            <person name="de Hoog S."/>
            <person name="Gorbushina A."/>
            <person name="Stielow B."/>
            <person name="Teixiera M."/>
            <person name="Abouelleil A."/>
            <person name="Chapman S.B."/>
            <person name="Priest M."/>
            <person name="Young S.K."/>
            <person name="Wortman J."/>
            <person name="Nusbaum C."/>
            <person name="Birren B."/>
        </authorList>
    </citation>
    <scope>NUCLEOTIDE SEQUENCE [LARGE SCALE GENOMIC DNA]</scope>
    <source>
        <strain evidence="2 3">CBS 72588</strain>
    </source>
</reference>
<dbReference type="GO" id="GO:0031416">
    <property type="term" value="C:NatB complex"/>
    <property type="evidence" value="ECO:0007669"/>
    <property type="project" value="TreeGrafter"/>
</dbReference>
<dbReference type="VEuPathDB" id="FungiDB:PV06_06173"/>